<dbReference type="CDD" id="cd01719">
    <property type="entry name" value="Sm_G"/>
    <property type="match status" value="1"/>
</dbReference>
<organism evidence="14 15">
    <name type="scientific">Coptis chinensis</name>
    <dbReference type="NCBI Taxonomy" id="261450"/>
    <lineage>
        <taxon>Eukaryota</taxon>
        <taxon>Viridiplantae</taxon>
        <taxon>Streptophyta</taxon>
        <taxon>Embryophyta</taxon>
        <taxon>Tracheophyta</taxon>
        <taxon>Spermatophyta</taxon>
        <taxon>Magnoliopsida</taxon>
        <taxon>Ranunculales</taxon>
        <taxon>Ranunculaceae</taxon>
        <taxon>Coptidoideae</taxon>
        <taxon>Coptis</taxon>
    </lineage>
</organism>
<dbReference type="OrthoDB" id="37297at2759"/>
<dbReference type="Pfam" id="PF01423">
    <property type="entry name" value="LSM"/>
    <property type="match status" value="1"/>
</dbReference>
<evidence type="ECO:0000256" key="4">
    <source>
        <dbReference type="ARBA" id="ARBA00022728"/>
    </source>
</evidence>
<dbReference type="CDD" id="cd02972">
    <property type="entry name" value="DsbA_family"/>
    <property type="match status" value="1"/>
</dbReference>
<keyword evidence="3" id="KW-0507">mRNA processing</keyword>
<dbReference type="SUPFAM" id="SSF50182">
    <property type="entry name" value="Sm-like ribonucleoproteins"/>
    <property type="match status" value="1"/>
</dbReference>
<evidence type="ECO:0000256" key="5">
    <source>
        <dbReference type="ARBA" id="ARBA00022884"/>
    </source>
</evidence>
<evidence type="ECO:0000256" key="11">
    <source>
        <dbReference type="ARBA" id="ARBA00071878"/>
    </source>
</evidence>
<evidence type="ECO:0000313" key="14">
    <source>
        <dbReference type="EMBL" id="KAF9594420.1"/>
    </source>
</evidence>
<gene>
    <name evidence="14" type="ORF">IFM89_031022</name>
</gene>
<evidence type="ECO:0000256" key="12">
    <source>
        <dbReference type="SAM" id="Phobius"/>
    </source>
</evidence>
<dbReference type="PANTHER" id="PTHR33875:SF2">
    <property type="entry name" value="ACR183CP"/>
    <property type="match status" value="1"/>
</dbReference>
<dbReference type="FunFam" id="2.30.30.100:FF:000023">
    <property type="entry name" value="Small nuclear ribonucleoprotein G"/>
    <property type="match status" value="1"/>
</dbReference>
<evidence type="ECO:0000256" key="6">
    <source>
        <dbReference type="ARBA" id="ARBA00023187"/>
    </source>
</evidence>
<dbReference type="GO" id="GO:0005681">
    <property type="term" value="C:spliceosomal complex"/>
    <property type="evidence" value="ECO:0007669"/>
    <property type="project" value="UniProtKB-KW"/>
</dbReference>
<keyword evidence="12" id="KW-0472">Membrane</keyword>
<dbReference type="GO" id="GO:0016491">
    <property type="term" value="F:oxidoreductase activity"/>
    <property type="evidence" value="ECO:0007669"/>
    <property type="project" value="InterPro"/>
</dbReference>
<dbReference type="InterPro" id="IPR036249">
    <property type="entry name" value="Thioredoxin-like_sf"/>
</dbReference>
<feature type="domain" description="Sm" evidence="13">
    <location>
        <begin position="232"/>
        <end position="304"/>
    </location>
</feature>
<dbReference type="InterPro" id="IPR047575">
    <property type="entry name" value="Sm"/>
</dbReference>
<evidence type="ECO:0000256" key="1">
    <source>
        <dbReference type="ARBA" id="ARBA00004123"/>
    </source>
</evidence>
<dbReference type="Proteomes" id="UP000631114">
    <property type="component" value="Unassembled WGS sequence"/>
</dbReference>
<dbReference type="InterPro" id="IPR010920">
    <property type="entry name" value="LSM_dom_sf"/>
</dbReference>
<dbReference type="PROSITE" id="PS52002">
    <property type="entry name" value="SM"/>
    <property type="match status" value="1"/>
</dbReference>
<evidence type="ECO:0000313" key="15">
    <source>
        <dbReference type="Proteomes" id="UP000631114"/>
    </source>
</evidence>
<comment type="subcellular location">
    <subcellularLocation>
        <location evidence="1">Nucleus</location>
    </subcellularLocation>
</comment>
<dbReference type="InterPro" id="IPR001853">
    <property type="entry name" value="DSBA-like_thioredoxin_dom"/>
</dbReference>
<dbReference type="SMART" id="SM00651">
    <property type="entry name" value="Sm"/>
    <property type="match status" value="1"/>
</dbReference>
<dbReference type="PANTHER" id="PTHR33875">
    <property type="entry name" value="OS09G0542200 PROTEIN"/>
    <property type="match status" value="1"/>
</dbReference>
<name>A0A835H8Q5_9MAGN</name>
<dbReference type="EMBL" id="JADFTS010000008">
    <property type="protein sequence ID" value="KAF9594420.1"/>
    <property type="molecule type" value="Genomic_DNA"/>
</dbReference>
<reference evidence="14 15" key="1">
    <citation type="submission" date="2020-10" db="EMBL/GenBank/DDBJ databases">
        <title>The Coptis chinensis genome and diversification of protoberbering-type alkaloids.</title>
        <authorList>
            <person name="Wang B."/>
            <person name="Shu S."/>
            <person name="Song C."/>
            <person name="Liu Y."/>
        </authorList>
    </citation>
    <scope>NUCLEOTIDE SEQUENCE [LARGE SCALE GENOMIC DNA]</scope>
    <source>
        <strain evidence="14">HL-2020</strain>
        <tissue evidence="14">Leaf</tissue>
    </source>
</reference>
<keyword evidence="6" id="KW-0508">mRNA splicing</keyword>
<comment type="function">
    <text evidence="10">Probable common Sm protein, is found in U1 and U2 snRNPs and may be part of the spliceosome.</text>
</comment>
<dbReference type="Pfam" id="PF01323">
    <property type="entry name" value="DSBA"/>
    <property type="match status" value="1"/>
</dbReference>
<dbReference type="InterPro" id="IPR034098">
    <property type="entry name" value="Sm_G"/>
</dbReference>
<evidence type="ECO:0000256" key="9">
    <source>
        <dbReference type="ARBA" id="ARBA00041356"/>
    </source>
</evidence>
<keyword evidence="8" id="KW-0687">Ribonucleoprotein</keyword>
<keyword evidence="7" id="KW-0539">Nucleus</keyword>
<dbReference type="GO" id="GO:0003723">
    <property type="term" value="F:RNA binding"/>
    <property type="evidence" value="ECO:0007669"/>
    <property type="project" value="UniProtKB-KW"/>
</dbReference>
<keyword evidence="12" id="KW-1133">Transmembrane helix</keyword>
<feature type="non-terminal residue" evidence="14">
    <location>
        <position position="309"/>
    </location>
</feature>
<evidence type="ECO:0000256" key="10">
    <source>
        <dbReference type="ARBA" id="ARBA00059471"/>
    </source>
</evidence>
<keyword evidence="15" id="KW-1185">Reference proteome</keyword>
<comment type="caution">
    <text evidence="14">The sequence shown here is derived from an EMBL/GenBank/DDBJ whole genome shotgun (WGS) entry which is preliminary data.</text>
</comment>
<dbReference type="InterPro" id="IPR001163">
    <property type="entry name" value="Sm_dom_euk/arc"/>
</dbReference>
<keyword evidence="4" id="KW-0747">Spliceosome</keyword>
<evidence type="ECO:0000259" key="13">
    <source>
        <dbReference type="PROSITE" id="PS52002"/>
    </source>
</evidence>
<sequence>DIKEPYQGYAPFYLCFWSEERIKMESGQWKQKLLLLILALFLLMAVSLSIPAKFDGFVYNKNHRQMEDSIIIEAFFDPVCPDSRDAWPPLKQILQHYGSRISLIVHPFPLPYHENAFVSSRALHIVDKLNASATYNMLEMFFKHQGKFYNQPTHKMSRKAVVDSVVKLVADVVGSSSLSVVESSFDDRETDLRTRVSFKYGCSRGVSGTPFFFVNGFLLPDAGSPLDYNNWRSIIDPLLYYYVKCLAVKLDANRLVVGTLRGFDQFMNLVLENTIEMNGNDKNDIGMVVIRGNSVVMIEALEPVARNQQ</sequence>
<dbReference type="Gene3D" id="3.40.30.10">
    <property type="entry name" value="Glutaredoxin"/>
    <property type="match status" value="1"/>
</dbReference>
<proteinExistence type="inferred from homology"/>
<evidence type="ECO:0000256" key="8">
    <source>
        <dbReference type="ARBA" id="ARBA00023274"/>
    </source>
</evidence>
<dbReference type="GO" id="GO:0000398">
    <property type="term" value="P:mRNA splicing, via spliceosome"/>
    <property type="evidence" value="ECO:0007669"/>
    <property type="project" value="InterPro"/>
</dbReference>
<evidence type="ECO:0000256" key="2">
    <source>
        <dbReference type="ARBA" id="ARBA00006850"/>
    </source>
</evidence>
<feature type="transmembrane region" description="Helical" evidence="12">
    <location>
        <begin position="33"/>
        <end position="52"/>
    </location>
</feature>
<evidence type="ECO:0000256" key="3">
    <source>
        <dbReference type="ARBA" id="ARBA00022664"/>
    </source>
</evidence>
<dbReference type="Gene3D" id="2.30.30.100">
    <property type="match status" value="1"/>
</dbReference>
<dbReference type="SUPFAM" id="SSF52833">
    <property type="entry name" value="Thioredoxin-like"/>
    <property type="match status" value="1"/>
</dbReference>
<keyword evidence="5" id="KW-0694">RNA-binding</keyword>
<keyword evidence="12" id="KW-0812">Transmembrane</keyword>
<accession>A0A835H8Q5</accession>
<comment type="similarity">
    <text evidence="2">Belongs to the snRNP Sm proteins family.</text>
</comment>
<protein>
    <recommendedName>
        <fullName evidence="11">Probable small nuclear ribonucleoprotein G</fullName>
    </recommendedName>
    <alternativeName>
        <fullName evidence="9">Sm protein G</fullName>
    </alternativeName>
</protein>
<dbReference type="AlphaFoldDB" id="A0A835H8Q5"/>
<evidence type="ECO:0000256" key="7">
    <source>
        <dbReference type="ARBA" id="ARBA00023242"/>
    </source>
</evidence>